<name>A0AAN7BV36_9PEZI</name>
<accession>A0AAN7BV36</accession>
<dbReference type="Proteomes" id="UP001301958">
    <property type="component" value="Unassembled WGS sequence"/>
</dbReference>
<dbReference type="InterPro" id="IPR027417">
    <property type="entry name" value="P-loop_NTPase"/>
</dbReference>
<dbReference type="AlphaFoldDB" id="A0AAN7BV36"/>
<keyword evidence="2" id="KW-1185">Reference proteome</keyword>
<organism evidence="1 2">
    <name type="scientific">Podospora fimiseda</name>
    <dbReference type="NCBI Taxonomy" id="252190"/>
    <lineage>
        <taxon>Eukaryota</taxon>
        <taxon>Fungi</taxon>
        <taxon>Dikarya</taxon>
        <taxon>Ascomycota</taxon>
        <taxon>Pezizomycotina</taxon>
        <taxon>Sordariomycetes</taxon>
        <taxon>Sordariomycetidae</taxon>
        <taxon>Sordariales</taxon>
        <taxon>Podosporaceae</taxon>
        <taxon>Podospora</taxon>
    </lineage>
</organism>
<proteinExistence type="predicted"/>
<sequence>MPLQPPQTALSLLPSSSCFLPQRIKTGVPELDDYVLLGGLDKGSVVGLSCEDEEVGLLIALQTLTTYLLSDNNSSKTSSKGLLIINSQPIQPVLSTLRKCIINALSSGGGGGGGSGLQAQTKACLKRVGISRVFDSKGLEEVLDESESDLEVGMVVITGLGGLLLNGNIMESKEVLEGKLKKRKQKKKKRLILLLNTVKETRKMMMMMGNDEVDGGLNSLFDSGQEGRVKRAGYGKVFAGLVDLHLMGSKVAVDKEREEREKVWVMEVLFDEVGVYDLEKRERRDREGRWAVFGVDRGGASVR</sequence>
<gene>
    <name evidence="1" type="ORF">QBC38DRAFT_470718</name>
</gene>
<dbReference type="EMBL" id="MU865303">
    <property type="protein sequence ID" value="KAK4229912.1"/>
    <property type="molecule type" value="Genomic_DNA"/>
</dbReference>
<reference evidence="1" key="2">
    <citation type="submission" date="2023-05" db="EMBL/GenBank/DDBJ databases">
        <authorList>
            <consortium name="Lawrence Berkeley National Laboratory"/>
            <person name="Steindorff A."/>
            <person name="Hensen N."/>
            <person name="Bonometti L."/>
            <person name="Westerberg I."/>
            <person name="Brannstrom I.O."/>
            <person name="Guillou S."/>
            <person name="Cros-Aarteil S."/>
            <person name="Calhoun S."/>
            <person name="Haridas S."/>
            <person name="Kuo A."/>
            <person name="Mondo S."/>
            <person name="Pangilinan J."/>
            <person name="Riley R."/>
            <person name="Labutti K."/>
            <person name="Andreopoulos B."/>
            <person name="Lipzen A."/>
            <person name="Chen C."/>
            <person name="Yanf M."/>
            <person name="Daum C."/>
            <person name="Ng V."/>
            <person name="Clum A."/>
            <person name="Ohm R."/>
            <person name="Martin F."/>
            <person name="Silar P."/>
            <person name="Natvig D."/>
            <person name="Lalanne C."/>
            <person name="Gautier V."/>
            <person name="Ament-Velasquez S.L."/>
            <person name="Kruys A."/>
            <person name="Hutchinson M.I."/>
            <person name="Powell A.J."/>
            <person name="Barry K."/>
            <person name="Miller A.N."/>
            <person name="Grigoriev I.V."/>
            <person name="Debuchy R."/>
            <person name="Gladieux P."/>
            <person name="Thoren M.H."/>
            <person name="Johannesson H."/>
        </authorList>
    </citation>
    <scope>NUCLEOTIDE SEQUENCE</scope>
    <source>
        <strain evidence="1">CBS 990.96</strain>
    </source>
</reference>
<evidence type="ECO:0000313" key="1">
    <source>
        <dbReference type="EMBL" id="KAK4229912.1"/>
    </source>
</evidence>
<reference evidence="1" key="1">
    <citation type="journal article" date="2023" name="Mol. Phylogenet. Evol.">
        <title>Genome-scale phylogeny and comparative genomics of the fungal order Sordariales.</title>
        <authorList>
            <person name="Hensen N."/>
            <person name="Bonometti L."/>
            <person name="Westerberg I."/>
            <person name="Brannstrom I.O."/>
            <person name="Guillou S."/>
            <person name="Cros-Aarteil S."/>
            <person name="Calhoun S."/>
            <person name="Haridas S."/>
            <person name="Kuo A."/>
            <person name="Mondo S."/>
            <person name="Pangilinan J."/>
            <person name="Riley R."/>
            <person name="LaButti K."/>
            <person name="Andreopoulos B."/>
            <person name="Lipzen A."/>
            <person name="Chen C."/>
            <person name="Yan M."/>
            <person name="Daum C."/>
            <person name="Ng V."/>
            <person name="Clum A."/>
            <person name="Steindorff A."/>
            <person name="Ohm R.A."/>
            <person name="Martin F."/>
            <person name="Silar P."/>
            <person name="Natvig D.O."/>
            <person name="Lalanne C."/>
            <person name="Gautier V."/>
            <person name="Ament-Velasquez S.L."/>
            <person name="Kruys A."/>
            <person name="Hutchinson M.I."/>
            <person name="Powell A.J."/>
            <person name="Barry K."/>
            <person name="Miller A.N."/>
            <person name="Grigoriev I.V."/>
            <person name="Debuchy R."/>
            <person name="Gladieux P."/>
            <person name="Hiltunen Thoren M."/>
            <person name="Johannesson H."/>
        </authorList>
    </citation>
    <scope>NUCLEOTIDE SEQUENCE</scope>
    <source>
        <strain evidence="1">CBS 990.96</strain>
    </source>
</reference>
<protein>
    <recommendedName>
        <fullName evidence="3">DNA recombination and repair protein Rad51-like C-terminal domain-containing protein</fullName>
    </recommendedName>
</protein>
<evidence type="ECO:0008006" key="3">
    <source>
        <dbReference type="Google" id="ProtNLM"/>
    </source>
</evidence>
<comment type="caution">
    <text evidence="1">The sequence shown here is derived from an EMBL/GenBank/DDBJ whole genome shotgun (WGS) entry which is preliminary data.</text>
</comment>
<evidence type="ECO:0000313" key="2">
    <source>
        <dbReference type="Proteomes" id="UP001301958"/>
    </source>
</evidence>
<dbReference type="Gene3D" id="3.40.50.300">
    <property type="entry name" value="P-loop containing nucleotide triphosphate hydrolases"/>
    <property type="match status" value="1"/>
</dbReference>